<dbReference type="EMBL" id="FO082048">
    <property type="protein sequence ID" value="CCE84797.1"/>
    <property type="molecule type" value="Genomic_DNA"/>
</dbReference>
<evidence type="ECO:0000313" key="6">
    <source>
        <dbReference type="Proteomes" id="UP000005222"/>
    </source>
</evidence>
<keyword evidence="2" id="KW-0175">Coiled coil</keyword>
<comment type="similarity">
    <text evidence="1">Belongs to the OPA3 family.</text>
</comment>
<evidence type="ECO:0000256" key="2">
    <source>
        <dbReference type="ARBA" id="ARBA00023054"/>
    </source>
</evidence>
<dbReference type="Proteomes" id="UP000005222">
    <property type="component" value="Chromosome K"/>
</dbReference>
<dbReference type="eggNOG" id="KOG3335">
    <property type="taxonomic scope" value="Eukaryota"/>
</dbReference>
<reference evidence="4" key="1">
    <citation type="submission" date="2011-10" db="EMBL/GenBank/DDBJ databases">
        <authorList>
            <person name="Genoscope - CEA"/>
        </authorList>
    </citation>
    <scope>NUCLEOTIDE SEQUENCE</scope>
</reference>
<dbReference type="GO" id="GO:0019216">
    <property type="term" value="P:regulation of lipid metabolic process"/>
    <property type="evidence" value="ECO:0007669"/>
    <property type="project" value="TreeGrafter"/>
</dbReference>
<dbReference type="OMA" id="RCCLLHE"/>
<feature type="compositionally biased region" description="Basic and acidic residues" evidence="3">
    <location>
        <begin position="137"/>
        <end position="146"/>
    </location>
</feature>
<gene>
    <name evidence="4" type="primary">Piso0_004353</name>
    <name evidence="4" type="ORF">GNLVRS01_PISO0K15014g</name>
    <name evidence="5" type="ORF">GNLVRS01_PISO0L15015g</name>
</gene>
<accession>G8Y8K2</accession>
<evidence type="ECO:0000313" key="5">
    <source>
        <dbReference type="EMBL" id="CCE84797.1"/>
    </source>
</evidence>
<dbReference type="OrthoDB" id="2129069at2759"/>
<dbReference type="InterPro" id="IPR010754">
    <property type="entry name" value="OPA3-like"/>
</dbReference>
<dbReference type="EMBL" id="FO082049">
    <property type="protein sequence ID" value="CCE83766.1"/>
    <property type="molecule type" value="Genomic_DNA"/>
</dbReference>
<reference evidence="6" key="2">
    <citation type="journal article" date="2012" name="G3 (Bethesda)">
        <title>Pichia sorbitophila, an interspecies yeast hybrid reveals early steps of genome resolution following polyploidization.</title>
        <authorList>
            <person name="Leh Louis V."/>
            <person name="Despons L."/>
            <person name="Friedrich A."/>
            <person name="Martin T."/>
            <person name="Durrens P."/>
            <person name="Casaregola S."/>
            <person name="Neuveglise C."/>
            <person name="Fairhead C."/>
            <person name="Marck C."/>
            <person name="Cruz J.A."/>
            <person name="Straub M.L."/>
            <person name="Kugler V."/>
            <person name="Sacerdot C."/>
            <person name="Uzunov Z."/>
            <person name="Thierry A."/>
            <person name="Weiss S."/>
            <person name="Bleykasten C."/>
            <person name="De Montigny J."/>
            <person name="Jacques N."/>
            <person name="Jung P."/>
            <person name="Lemaire M."/>
            <person name="Mallet S."/>
            <person name="Morel G."/>
            <person name="Richard G.F."/>
            <person name="Sarkar A."/>
            <person name="Savel G."/>
            <person name="Schacherer J."/>
            <person name="Seret M.L."/>
            <person name="Talla E."/>
            <person name="Samson G."/>
            <person name="Jubin C."/>
            <person name="Poulain J."/>
            <person name="Vacherie B."/>
            <person name="Barbe V."/>
            <person name="Pelletier E."/>
            <person name="Sherman D.J."/>
            <person name="Westhof E."/>
            <person name="Weissenbach J."/>
            <person name="Baret P.V."/>
            <person name="Wincker P."/>
            <person name="Gaillardin C."/>
            <person name="Dujon B."/>
            <person name="Souciet J.L."/>
        </authorList>
    </citation>
    <scope>NUCLEOTIDE SEQUENCE [LARGE SCALE GENOMIC DNA]</scope>
    <source>
        <strain evidence="6">ATCC MYA-4447 / BCRC 22081 / CBS 7064 / NBRC 10061 / NRRL Y-12695</strain>
    </source>
</reference>
<dbReference type="Pfam" id="PF07047">
    <property type="entry name" value="OPA3"/>
    <property type="match status" value="1"/>
</dbReference>
<dbReference type="GO" id="GO:0005739">
    <property type="term" value="C:mitochondrion"/>
    <property type="evidence" value="ECO:0007669"/>
    <property type="project" value="TreeGrafter"/>
</dbReference>
<proteinExistence type="inferred from homology"/>
<keyword evidence="6" id="KW-1185">Reference proteome</keyword>
<feature type="region of interest" description="Disordered" evidence="3">
    <location>
        <begin position="137"/>
        <end position="178"/>
    </location>
</feature>
<name>G8Y8K2_PICSO</name>
<dbReference type="PANTHER" id="PTHR12499:SF0">
    <property type="entry name" value="OPTIC ATROPHY 3 PROTEIN"/>
    <property type="match status" value="1"/>
</dbReference>
<dbReference type="Proteomes" id="UP000005222">
    <property type="component" value="Chromosome L"/>
</dbReference>
<dbReference type="PANTHER" id="PTHR12499">
    <property type="entry name" value="OPTIC ATROPHY 3 PROTEIN OPA3"/>
    <property type="match status" value="1"/>
</dbReference>
<feature type="compositionally biased region" description="Polar residues" evidence="3">
    <location>
        <begin position="165"/>
        <end position="178"/>
    </location>
</feature>
<protein>
    <submittedName>
        <fullName evidence="4">Piso0_004353 protein</fullName>
    </submittedName>
</protein>
<sequence length="178" mass="19828">MSGIALKLTTLLIRTVAKPISNTIKAQAKEREGFRRGCISIAQRLHRMDVRLRMNLMGEKRIKVRPLNDNKAIEQGANFLSELFVFSVAGSMIFFESYRSRKKTTVRHTSVQEDLTAIQNELESLQQEVTALHQRVRESEAERDAVIKQTTTPPKTSSASATQPVNASSATPPTSGCK</sequence>
<feature type="compositionally biased region" description="Low complexity" evidence="3">
    <location>
        <begin position="148"/>
        <end position="164"/>
    </location>
</feature>
<evidence type="ECO:0000256" key="3">
    <source>
        <dbReference type="SAM" id="MobiDB-lite"/>
    </source>
</evidence>
<organism evidence="4 6">
    <name type="scientific">Pichia sorbitophila (strain ATCC MYA-4447 / BCRC 22081 / CBS 7064 / NBRC 10061 / NRRL Y-12695)</name>
    <name type="common">Hybrid yeast</name>
    <dbReference type="NCBI Taxonomy" id="559304"/>
    <lineage>
        <taxon>Eukaryota</taxon>
        <taxon>Fungi</taxon>
        <taxon>Dikarya</taxon>
        <taxon>Ascomycota</taxon>
        <taxon>Saccharomycotina</taxon>
        <taxon>Pichiomycetes</taxon>
        <taxon>Debaryomycetaceae</taxon>
        <taxon>Millerozyma</taxon>
    </lineage>
</organism>
<evidence type="ECO:0000313" key="4">
    <source>
        <dbReference type="EMBL" id="CCE83766.1"/>
    </source>
</evidence>
<dbReference type="InParanoid" id="G8Y8K2"/>
<evidence type="ECO:0000256" key="1">
    <source>
        <dbReference type="ARBA" id="ARBA00007584"/>
    </source>
</evidence>
<dbReference type="AlphaFoldDB" id="G8Y8K2"/>
<dbReference type="HOGENOM" id="CLU_074707_3_2_1"/>